<dbReference type="RefSeq" id="WP_183201269.1">
    <property type="nucleotide sequence ID" value="NZ_JACIEK010000012.1"/>
</dbReference>
<evidence type="ECO:0000313" key="3">
    <source>
        <dbReference type="Proteomes" id="UP000542776"/>
    </source>
</evidence>
<name>A0A7W6MLF3_9HYPH</name>
<keyword evidence="3" id="KW-1185">Reference proteome</keyword>
<dbReference type="AlphaFoldDB" id="A0A7W6MLF3"/>
<evidence type="ECO:0000313" key="2">
    <source>
        <dbReference type="EMBL" id="MBB3999750.1"/>
    </source>
</evidence>
<gene>
    <name evidence="2" type="ORF">GGR04_003620</name>
</gene>
<dbReference type="Proteomes" id="UP000542776">
    <property type="component" value="Unassembled WGS sequence"/>
</dbReference>
<comment type="caution">
    <text evidence="2">The sequence shown here is derived from an EMBL/GenBank/DDBJ whole genome shotgun (WGS) entry which is preliminary data.</text>
</comment>
<feature type="compositionally biased region" description="Acidic residues" evidence="1">
    <location>
        <begin position="53"/>
        <end position="68"/>
    </location>
</feature>
<protein>
    <submittedName>
        <fullName evidence="2">Uncharacterized protein</fullName>
    </submittedName>
</protein>
<evidence type="ECO:0000256" key="1">
    <source>
        <dbReference type="SAM" id="MobiDB-lite"/>
    </source>
</evidence>
<dbReference type="EMBL" id="JACIEK010000012">
    <property type="protein sequence ID" value="MBB3999750.1"/>
    <property type="molecule type" value="Genomic_DNA"/>
</dbReference>
<organism evidence="2 3">
    <name type="scientific">Aureimonas pseudogalii</name>
    <dbReference type="NCBI Taxonomy" id="1744844"/>
    <lineage>
        <taxon>Bacteria</taxon>
        <taxon>Pseudomonadati</taxon>
        <taxon>Pseudomonadota</taxon>
        <taxon>Alphaproteobacteria</taxon>
        <taxon>Hyphomicrobiales</taxon>
        <taxon>Aurantimonadaceae</taxon>
        <taxon>Aureimonas</taxon>
    </lineage>
</organism>
<feature type="region of interest" description="Disordered" evidence="1">
    <location>
        <begin position="47"/>
        <end position="68"/>
    </location>
</feature>
<reference evidence="2 3" key="1">
    <citation type="submission" date="2020-08" db="EMBL/GenBank/DDBJ databases">
        <title>Genomic Encyclopedia of Type Strains, Phase IV (KMG-IV): sequencing the most valuable type-strain genomes for metagenomic binning, comparative biology and taxonomic classification.</title>
        <authorList>
            <person name="Goeker M."/>
        </authorList>
    </citation>
    <scope>NUCLEOTIDE SEQUENCE [LARGE SCALE GENOMIC DNA]</scope>
    <source>
        <strain evidence="2 3">DSM 102238</strain>
    </source>
</reference>
<proteinExistence type="predicted"/>
<feature type="region of interest" description="Disordered" evidence="1">
    <location>
        <begin position="1"/>
        <end position="23"/>
    </location>
</feature>
<accession>A0A7W6MLF3</accession>
<sequence>MIDLPGIEALAQPADGIDRGEDTPGAEIEKMRAAADRIRFGAIGDTRVSEASEAAEAEEPGAMEGEADDAVRIAAVLVADP</sequence>